<dbReference type="GO" id="GO:0004523">
    <property type="term" value="F:RNA-DNA hybrid ribonuclease activity"/>
    <property type="evidence" value="ECO:0007669"/>
    <property type="project" value="InterPro"/>
</dbReference>
<dbReference type="Pfam" id="PF13456">
    <property type="entry name" value="RVT_3"/>
    <property type="match status" value="1"/>
</dbReference>
<dbReference type="InterPro" id="IPR044730">
    <property type="entry name" value="RNase_H-like_dom_plant"/>
</dbReference>
<dbReference type="EMBL" id="OZ034819">
    <property type="protein sequence ID" value="CAL1397696.1"/>
    <property type="molecule type" value="Genomic_DNA"/>
</dbReference>
<feature type="domain" description="RNase H type-1" evidence="1">
    <location>
        <begin position="41"/>
        <end position="160"/>
    </location>
</feature>
<dbReference type="InterPro" id="IPR012337">
    <property type="entry name" value="RNaseH-like_sf"/>
</dbReference>
<dbReference type="PANTHER" id="PTHR47074:SF11">
    <property type="entry name" value="REVERSE TRANSCRIPTASE-LIKE PROTEIN"/>
    <property type="match status" value="1"/>
</dbReference>
<organism evidence="2 3">
    <name type="scientific">Linum trigynum</name>
    <dbReference type="NCBI Taxonomy" id="586398"/>
    <lineage>
        <taxon>Eukaryota</taxon>
        <taxon>Viridiplantae</taxon>
        <taxon>Streptophyta</taxon>
        <taxon>Embryophyta</taxon>
        <taxon>Tracheophyta</taxon>
        <taxon>Spermatophyta</taxon>
        <taxon>Magnoliopsida</taxon>
        <taxon>eudicotyledons</taxon>
        <taxon>Gunneridae</taxon>
        <taxon>Pentapetalae</taxon>
        <taxon>rosids</taxon>
        <taxon>fabids</taxon>
        <taxon>Malpighiales</taxon>
        <taxon>Linaceae</taxon>
        <taxon>Linum</taxon>
    </lineage>
</organism>
<gene>
    <name evidence="2" type="ORF">LTRI10_LOCUS37971</name>
</gene>
<dbReference type="SUPFAM" id="SSF53098">
    <property type="entry name" value="Ribonuclease H-like"/>
    <property type="match status" value="1"/>
</dbReference>
<evidence type="ECO:0000313" key="3">
    <source>
        <dbReference type="Proteomes" id="UP001497516"/>
    </source>
</evidence>
<protein>
    <recommendedName>
        <fullName evidence="1">RNase H type-1 domain-containing protein</fullName>
    </recommendedName>
</protein>
<accession>A0AAV2FHC7</accession>
<dbReference type="PANTHER" id="PTHR47074">
    <property type="entry name" value="BNAC02G40300D PROTEIN"/>
    <property type="match status" value="1"/>
</dbReference>
<reference evidence="2 3" key="1">
    <citation type="submission" date="2024-04" db="EMBL/GenBank/DDBJ databases">
        <authorList>
            <person name="Fracassetti M."/>
        </authorList>
    </citation>
    <scope>NUCLEOTIDE SEQUENCE [LARGE SCALE GENOMIC DNA]</scope>
</reference>
<dbReference type="GO" id="GO:0003676">
    <property type="term" value="F:nucleic acid binding"/>
    <property type="evidence" value="ECO:0007669"/>
    <property type="project" value="InterPro"/>
</dbReference>
<dbReference type="InterPro" id="IPR002156">
    <property type="entry name" value="RNaseH_domain"/>
</dbReference>
<proteinExistence type="predicted"/>
<dbReference type="InterPro" id="IPR036397">
    <property type="entry name" value="RNaseH_sf"/>
</dbReference>
<dbReference type="CDD" id="cd06222">
    <property type="entry name" value="RNase_H_like"/>
    <property type="match status" value="1"/>
</dbReference>
<evidence type="ECO:0000313" key="2">
    <source>
        <dbReference type="EMBL" id="CAL1397696.1"/>
    </source>
</evidence>
<dbReference type="AlphaFoldDB" id="A0AAV2FHC7"/>
<dbReference type="Gene3D" id="3.30.420.10">
    <property type="entry name" value="Ribonuclease H-like superfamily/Ribonuclease H"/>
    <property type="match status" value="1"/>
</dbReference>
<dbReference type="Proteomes" id="UP001497516">
    <property type="component" value="Chromosome 6"/>
</dbReference>
<sequence length="181" mass="20236">MRQFTQQYEEWVRLPMDKVSQPAQTHQPGQVVQAGVICTWDGATRSGSHSAGGLVLLTPSRDVLMAKGVQFSIIDDPMMVELLVLREGIIWCLERGFTDVQFEGDAKVVIDKILQADTRDNRVGAILEEVVLGLSSNPGFSVRFVGRSSNRITHLVARKALSLYPTTSRLFDFQSWLISRM</sequence>
<dbReference type="InterPro" id="IPR052929">
    <property type="entry name" value="RNase_H-like_EbsB-rel"/>
</dbReference>
<name>A0AAV2FHC7_9ROSI</name>
<keyword evidence="3" id="KW-1185">Reference proteome</keyword>
<evidence type="ECO:0000259" key="1">
    <source>
        <dbReference type="Pfam" id="PF13456"/>
    </source>
</evidence>